<sequence>MKLAVNYSKETEELIQEGAIQVDMFKCPDFSDELIKQAESTKRSYIHFDLNAGSGQMGEVNWERIKYLKKNTNTPYINVHAVAYAKDFPNVDVLTTDQTDIKKIIHAVVHDIEMLAEKVGAENIILENVICRGKGDYMMRPIIEPAVISGIIGQTGCGLLLDIAHAQMTSMCLGFDVKDYISQLPLEHLKELHITGIQYHDESRRLRDSMPMTEDDWNLASWSLKQIKAGNWPEPWVVAFEYGGVGPIFEWRTDKKVLAEQLPVLYNLVK</sequence>
<organism evidence="1 2">
    <name type="scientific">Oceanobacillus luteolus</name>
    <dbReference type="NCBI Taxonomy" id="1274358"/>
    <lineage>
        <taxon>Bacteria</taxon>
        <taxon>Bacillati</taxon>
        <taxon>Bacillota</taxon>
        <taxon>Bacilli</taxon>
        <taxon>Bacillales</taxon>
        <taxon>Bacillaceae</taxon>
        <taxon>Oceanobacillus</taxon>
    </lineage>
</organism>
<dbReference type="Pfam" id="PF05114">
    <property type="entry name" value="MbnB_TglH_ChrH"/>
    <property type="match status" value="1"/>
</dbReference>
<comment type="caution">
    <text evidence="1">The sequence shown here is derived from an EMBL/GenBank/DDBJ whole genome shotgun (WGS) entry which is preliminary data.</text>
</comment>
<reference evidence="2" key="1">
    <citation type="journal article" date="2019" name="Int. J. Syst. Evol. Microbiol.">
        <title>The Global Catalogue of Microorganisms (GCM) 10K type strain sequencing project: providing services to taxonomists for standard genome sequencing and annotation.</title>
        <authorList>
            <consortium name="The Broad Institute Genomics Platform"/>
            <consortium name="The Broad Institute Genome Sequencing Center for Infectious Disease"/>
            <person name="Wu L."/>
            <person name="Ma J."/>
        </authorList>
    </citation>
    <scope>NUCLEOTIDE SEQUENCE [LARGE SCALE GENOMIC DNA]</scope>
    <source>
        <strain evidence="2">CGMCC 1.12376</strain>
    </source>
</reference>
<evidence type="ECO:0000313" key="1">
    <source>
        <dbReference type="EMBL" id="MFD1609280.1"/>
    </source>
</evidence>
<dbReference type="InterPro" id="IPR007801">
    <property type="entry name" value="MbnB/TglH/ChrH"/>
</dbReference>
<keyword evidence="2" id="KW-1185">Reference proteome</keyword>
<proteinExistence type="predicted"/>
<dbReference type="RefSeq" id="WP_251514672.1">
    <property type="nucleotide sequence ID" value="NZ_JAMBON010000019.1"/>
</dbReference>
<gene>
    <name evidence="1" type="ORF">ACFSBH_16810</name>
</gene>
<protein>
    <submittedName>
        <fullName evidence="1">DUF692 family multinuclear iron-containing protein</fullName>
    </submittedName>
</protein>
<evidence type="ECO:0000313" key="2">
    <source>
        <dbReference type="Proteomes" id="UP001597221"/>
    </source>
</evidence>
<dbReference type="SUPFAM" id="SSF51658">
    <property type="entry name" value="Xylose isomerase-like"/>
    <property type="match status" value="1"/>
</dbReference>
<dbReference type="Proteomes" id="UP001597221">
    <property type="component" value="Unassembled WGS sequence"/>
</dbReference>
<name>A0ABW4HVE7_9BACI</name>
<dbReference type="Gene3D" id="3.20.20.150">
    <property type="entry name" value="Divalent-metal-dependent TIM barrel enzymes"/>
    <property type="match status" value="1"/>
</dbReference>
<dbReference type="InterPro" id="IPR036237">
    <property type="entry name" value="Xyl_isomerase-like_sf"/>
</dbReference>
<dbReference type="EMBL" id="JBHUDE010000152">
    <property type="protein sequence ID" value="MFD1609280.1"/>
    <property type="molecule type" value="Genomic_DNA"/>
</dbReference>
<accession>A0ABW4HVE7</accession>